<dbReference type="KEGG" id="vg:918457"/>
<reference evidence="2 3" key="4">
    <citation type="journal article" date="1996" name="Virology">
        <title>Analysis of 76 kb of the chlorella virus PBCV-1 330-kb genome: map positions 182 to 258.</title>
        <authorList>
            <person name="Kutish G.F."/>
            <person name="Li Y."/>
            <person name="Lu Z."/>
            <person name="Furuta M."/>
            <person name="Rock D.L."/>
            <person name="Van Etten J.L."/>
        </authorList>
    </citation>
    <scope>NUCLEOTIDE SEQUENCE [LARGE SCALE GENOMIC DNA]</scope>
</reference>
<evidence type="ECO:0000313" key="3">
    <source>
        <dbReference type="Proteomes" id="UP000000862"/>
    </source>
</evidence>
<sequence>MDVFPSFFSISPSISPVTVLYISFLYSLQNFTNNLYSTEVAFEEGNGGFSHPDSDNFIGSLNGKFLDGELLGTYNGWGSISLV</sequence>
<dbReference type="Proteomes" id="UP000000862">
    <property type="component" value="Segment"/>
</dbReference>
<organismHost>
    <name type="scientific">Chlorella</name>
    <dbReference type="NCBI Taxonomy" id="3071"/>
</organismHost>
<keyword evidence="1" id="KW-0812">Transmembrane</keyword>
<keyword evidence="1" id="KW-1133">Transmembrane helix</keyword>
<reference evidence="2 3" key="8">
    <citation type="journal article" date="2010" name="J. Virol.">
        <title>Microarray analysis of Paramecium bursaria chlorella virus 1 transcription.</title>
        <authorList>
            <person name="Yanai-Balser G.M."/>
            <person name="Duncan G.A."/>
            <person name="Eudy J.D."/>
            <person name="Wang D."/>
            <person name="Li X."/>
            <person name="Agarkova I.V."/>
            <person name="Dunigan D.D."/>
            <person name="Van Etten J.L."/>
        </authorList>
    </citation>
    <scope>NUCLEOTIDE SEQUENCE [LARGE SCALE GENOMIC DNA]</scope>
</reference>
<reference evidence="2 3" key="5">
    <citation type="journal article" date="1997" name="Virology">
        <title>Analysis of 74 kb of DNA located at the right end of the 330-kb chlorella virus PBCV-1 genome.</title>
        <authorList>
            <person name="Li Y."/>
            <person name="Lu Z."/>
            <person name="Sun L."/>
            <person name="Ropp S."/>
            <person name="Kutish G.F."/>
            <person name="Rock D.L."/>
            <person name="Van Etten J.L."/>
        </authorList>
    </citation>
    <scope>NUCLEOTIDE SEQUENCE [LARGE SCALE GENOMIC DNA]</scope>
</reference>
<reference evidence="2 3" key="6">
    <citation type="journal article" date="1999" name="Virology">
        <title>Chlorella virus PBCV-1 encodes a functional homospermidine synthase.</title>
        <authorList>
            <person name="Kaiser A."/>
            <person name="Vollmert M."/>
            <person name="Tholl D."/>
            <person name="Graves M.V."/>
            <person name="Gurnon J.R."/>
            <person name="Xing W."/>
            <person name="Lisec A.D."/>
            <person name="Nickerson K.W."/>
            <person name="Van Etten J.L."/>
        </authorList>
    </citation>
    <scope>NUCLEOTIDE SEQUENCE [LARGE SCALE GENOMIC DNA]</scope>
</reference>
<dbReference type="EMBL" id="JF411744">
    <property type="protein sequence ID" value="AAC96626.2"/>
    <property type="molecule type" value="Genomic_DNA"/>
</dbReference>
<reference evidence="2 3" key="3">
    <citation type="journal article" date="1996" name="Virology">
        <title>Analysis of 94 kb of the chlorella virus PBCV-1 330-kb genome: map positions 88 to 182.</title>
        <authorList>
            <person name="Lu Z."/>
            <person name="Li Y."/>
            <person name="Que Q."/>
            <person name="Kutish G.F."/>
            <person name="Rock D.L."/>
            <person name="Van Etten J.L."/>
        </authorList>
    </citation>
    <scope>NUCLEOTIDE SEQUENCE [LARGE SCALE GENOMIC DNA]</scope>
</reference>
<accession>Q84575</accession>
<evidence type="ECO:0000313" key="2">
    <source>
        <dbReference type="EMBL" id="AAC96626.2"/>
    </source>
</evidence>
<reference evidence="2 3" key="1">
    <citation type="journal article" date="1995" name="Virology">
        <title>Analysis of 45 kb of DNA located at the left end of the chlorella virus PBCV-1 genome.</title>
        <authorList>
            <person name="Lu Z."/>
            <person name="Li Y."/>
            <person name="Zhang Y."/>
            <person name="Kutish G.F."/>
            <person name="Rock D.L."/>
            <person name="Van Etten J.L."/>
        </authorList>
    </citation>
    <scope>NUCLEOTIDE SEQUENCE [LARGE SCALE GENOMIC DNA]</scope>
</reference>
<dbReference type="RefSeq" id="NP_048609.2">
    <property type="nucleotide sequence ID" value="NC_000852.5"/>
</dbReference>
<keyword evidence="3" id="KW-1185">Reference proteome</keyword>
<name>Q84575_PBCV1</name>
<feature type="transmembrane region" description="Helical" evidence="1">
    <location>
        <begin position="6"/>
        <end position="28"/>
    </location>
</feature>
<reference evidence="2 3" key="2">
    <citation type="journal article" date="1995" name="Virology">
        <title>Analysis of 43 kb of the Chlorella virus PBCV-1 330-kb genome: map positions 45 to 88.</title>
        <authorList>
            <person name="Li Y."/>
            <person name="Lu Z."/>
            <person name="Burbank D.E."/>
            <person name="Kutish G.F."/>
            <person name="Rock D.L."/>
            <person name="Van Etten J.L."/>
        </authorList>
    </citation>
    <scope>NUCLEOTIDE SEQUENCE [LARGE SCALE GENOMIC DNA]</scope>
</reference>
<organism evidence="2 3">
    <name type="scientific">Paramecium bursaria Chlorella virus 1</name>
    <name type="common">PBCV-1</name>
    <dbReference type="NCBI Taxonomy" id="10506"/>
    <lineage>
        <taxon>Viruses</taxon>
        <taxon>Varidnaviria</taxon>
        <taxon>Bamfordvirae</taxon>
        <taxon>Nucleocytoviricota</taxon>
        <taxon>Megaviricetes</taxon>
        <taxon>Algavirales</taxon>
        <taxon>Phycodnaviridae</taxon>
        <taxon>Chlorovirus</taxon>
        <taxon>Chlorovirus vanettense</taxon>
    </lineage>
</organism>
<protein>
    <submittedName>
        <fullName evidence="2">Uncharacterized protein</fullName>
    </submittedName>
</protein>
<reference evidence="2 3" key="7">
    <citation type="journal article" date="2000" name="Virology">
        <title>Characterization of a beta-1,3-glucanase encoded by chlorella virus PBCV-1.</title>
        <authorList>
            <person name="Sun L."/>
            <person name="Gurnon J.R."/>
            <person name="Adams B.J."/>
            <person name="Graves M.V."/>
            <person name="Van Etten J.L."/>
        </authorList>
    </citation>
    <scope>NUCLEOTIDE SEQUENCE [LARGE SCALE GENOMIC DNA]</scope>
</reference>
<evidence type="ECO:0000256" key="1">
    <source>
        <dbReference type="SAM" id="Phobius"/>
    </source>
</evidence>
<proteinExistence type="predicted"/>
<dbReference type="GeneID" id="918457"/>
<gene>
    <name evidence="2" type="primary">a258R</name>
</gene>
<keyword evidence="1" id="KW-0472">Membrane</keyword>